<dbReference type="InterPro" id="IPR018644">
    <property type="entry name" value="DUF2071"/>
</dbReference>
<dbReference type="EMBL" id="SMKP01000032">
    <property type="protein sequence ID" value="TDD21710.1"/>
    <property type="molecule type" value="Genomic_DNA"/>
</dbReference>
<dbReference type="OrthoDB" id="5707016at2"/>
<dbReference type="SUPFAM" id="SSF160104">
    <property type="entry name" value="Acetoacetate decarboxylase-like"/>
    <property type="match status" value="1"/>
</dbReference>
<comment type="caution">
    <text evidence="1">The sequence shown here is derived from an EMBL/GenBank/DDBJ whole genome shotgun (WGS) entry which is preliminary data.</text>
</comment>
<dbReference type="AlphaFoldDB" id="A0A4R4WVJ8"/>
<reference evidence="1 2" key="1">
    <citation type="submission" date="2019-03" db="EMBL/GenBank/DDBJ databases">
        <title>Draft genome sequences of novel Actinobacteria.</title>
        <authorList>
            <person name="Sahin N."/>
            <person name="Ay H."/>
            <person name="Saygin H."/>
        </authorList>
    </citation>
    <scope>NUCLEOTIDE SEQUENCE [LARGE SCALE GENOMIC DNA]</scope>
    <source>
        <strain evidence="1 2">KC712</strain>
    </source>
</reference>
<proteinExistence type="predicted"/>
<dbReference type="PANTHER" id="PTHR39186:SF1">
    <property type="entry name" value="DUF2071 DOMAIN-CONTAINING PROTEIN"/>
    <property type="match status" value="1"/>
</dbReference>
<accession>A0A4R4WVJ8</accession>
<keyword evidence="2" id="KW-1185">Reference proteome</keyword>
<dbReference type="RefSeq" id="WP_132508525.1">
    <property type="nucleotide sequence ID" value="NZ_SMKP01000032.1"/>
</dbReference>
<dbReference type="PANTHER" id="PTHR39186">
    <property type="entry name" value="DUF2071 FAMILY PROTEIN"/>
    <property type="match status" value="1"/>
</dbReference>
<organism evidence="1 2">
    <name type="scientific">Nonomuraea diastatica</name>
    <dbReference type="NCBI Taxonomy" id="1848329"/>
    <lineage>
        <taxon>Bacteria</taxon>
        <taxon>Bacillati</taxon>
        <taxon>Actinomycetota</taxon>
        <taxon>Actinomycetes</taxon>
        <taxon>Streptosporangiales</taxon>
        <taxon>Streptosporangiaceae</taxon>
        <taxon>Nonomuraea</taxon>
    </lineage>
</organism>
<dbReference type="Proteomes" id="UP000294543">
    <property type="component" value="Unassembled WGS sequence"/>
</dbReference>
<name>A0A4R4WVJ8_9ACTN</name>
<protein>
    <submittedName>
        <fullName evidence="1">DUF2071 domain-containing protein</fullName>
    </submittedName>
</protein>
<sequence length="318" mass="35669">MLERGSGTLLFASGISAVHPLALLGNIGIAAEITRQGRRYRSTVRLGRFVPRSAGCPGSSRSGDGDRTVWCMSFTGTPRPRPRWYHAQTELDNFAIISYPVDADVLARHLPDGFEPMKTTFADGPGALVSAVAFRDRDFHFRFLPPAAISCGQINYRTYVTAYGRPGVWFFGTSLDHPVVAIPQHVWGMPWRRDRIRIEADWGAAPARWRLEAGRAHCEATESPEPPALLDGFDGESDWLERLTHPTRGWYLRRDGKIGVYSIWHPVMRPRHLAATSARFPVFERLGLITPGTRPHSVLAQPHLHFDIHTPPRRLSPQ</sequence>
<dbReference type="InterPro" id="IPR023375">
    <property type="entry name" value="ADC_dom_sf"/>
</dbReference>
<gene>
    <name evidence="1" type="ORF">E1294_13890</name>
</gene>
<evidence type="ECO:0000313" key="1">
    <source>
        <dbReference type="EMBL" id="TDD21710.1"/>
    </source>
</evidence>
<evidence type="ECO:0000313" key="2">
    <source>
        <dbReference type="Proteomes" id="UP000294543"/>
    </source>
</evidence>
<dbReference type="Pfam" id="PF09844">
    <property type="entry name" value="DUF2071"/>
    <property type="match status" value="1"/>
</dbReference>